<reference evidence="1 2" key="1">
    <citation type="submission" date="2020-05" db="EMBL/GenBank/DDBJ databases">
        <title>Draft genome of Flavobacterium sp. IMCC34852.</title>
        <authorList>
            <person name="Song J."/>
            <person name="Cho J.-C."/>
        </authorList>
    </citation>
    <scope>NUCLEOTIDE SEQUENCE [LARGE SCALE GENOMIC DNA]</scope>
    <source>
        <strain evidence="1 2">IMCC34852</strain>
    </source>
</reference>
<proteinExistence type="predicted"/>
<evidence type="ECO:0008006" key="3">
    <source>
        <dbReference type="Google" id="ProtNLM"/>
    </source>
</evidence>
<accession>A0A7Y3R9M7</accession>
<gene>
    <name evidence="1" type="ORF">HKT18_09475</name>
</gene>
<evidence type="ECO:0000313" key="1">
    <source>
        <dbReference type="EMBL" id="NNT72443.1"/>
    </source>
</evidence>
<sequence length="177" mass="20897">MNPEYYTTIANSTAHRKSRDDNKNFIFTHPEYLKDLLQISYNTTDKNHHKACWILELVFEEKIELIQPHLNDFCQNLSLYTSDSAIRSLSKICLFLAQSKKIILTETQEEKITEACLDWLIQTKKAANAAYTMRALYHLGKRHSWINEELKLILSREFENQTPGYRFAVKDLLKRLR</sequence>
<evidence type="ECO:0000313" key="2">
    <source>
        <dbReference type="Proteomes" id="UP000536509"/>
    </source>
</evidence>
<dbReference type="Proteomes" id="UP000536509">
    <property type="component" value="Unassembled WGS sequence"/>
</dbReference>
<dbReference type="AlphaFoldDB" id="A0A7Y3R9M7"/>
<comment type="caution">
    <text evidence="1">The sequence shown here is derived from an EMBL/GenBank/DDBJ whole genome shotgun (WGS) entry which is preliminary data.</text>
</comment>
<name>A0A7Y3R9M7_9FLAO</name>
<organism evidence="1 2">
    <name type="scientific">Flavobacterium rivulicola</name>
    <dbReference type="NCBI Taxonomy" id="2732161"/>
    <lineage>
        <taxon>Bacteria</taxon>
        <taxon>Pseudomonadati</taxon>
        <taxon>Bacteroidota</taxon>
        <taxon>Flavobacteriia</taxon>
        <taxon>Flavobacteriales</taxon>
        <taxon>Flavobacteriaceae</taxon>
        <taxon>Flavobacterium</taxon>
    </lineage>
</organism>
<keyword evidence="2" id="KW-1185">Reference proteome</keyword>
<protein>
    <recommendedName>
        <fullName evidence="3">Adenylosuccinate lyase</fullName>
    </recommendedName>
</protein>
<dbReference type="EMBL" id="JABEVX010000005">
    <property type="protein sequence ID" value="NNT72443.1"/>
    <property type="molecule type" value="Genomic_DNA"/>
</dbReference>